<name>A0A2S8GEI6_9BACT</name>
<dbReference type="Pfam" id="PF07963">
    <property type="entry name" value="N_methyl"/>
    <property type="match status" value="1"/>
</dbReference>
<reference evidence="3 4" key="1">
    <citation type="submission" date="2018-02" db="EMBL/GenBank/DDBJ databases">
        <title>Comparative genomes isolates from brazilian mangrove.</title>
        <authorList>
            <person name="Araujo J.E."/>
            <person name="Taketani R.G."/>
            <person name="Silva M.C.P."/>
            <person name="Loureco M.V."/>
            <person name="Andreote F.D."/>
        </authorList>
    </citation>
    <scope>NUCLEOTIDE SEQUENCE [LARGE SCALE GENOMIC DNA]</scope>
    <source>
        <strain evidence="3 4">NAP PRIS-MGV</strain>
    </source>
</reference>
<dbReference type="NCBIfam" id="TIGR02532">
    <property type="entry name" value="IV_pilin_GFxxxE"/>
    <property type="match status" value="1"/>
</dbReference>
<comment type="caution">
    <text evidence="3">The sequence shown here is derived from an EMBL/GenBank/DDBJ whole genome shotgun (WGS) entry which is preliminary data.</text>
</comment>
<dbReference type="SUPFAM" id="SSF54523">
    <property type="entry name" value="Pili subunits"/>
    <property type="match status" value="1"/>
</dbReference>
<dbReference type="InterPro" id="IPR011453">
    <property type="entry name" value="DUF1559"/>
</dbReference>
<feature type="transmembrane region" description="Helical" evidence="1">
    <location>
        <begin position="20"/>
        <end position="41"/>
    </location>
</feature>
<organism evidence="3 4">
    <name type="scientific">Blastopirellula marina</name>
    <dbReference type="NCBI Taxonomy" id="124"/>
    <lineage>
        <taxon>Bacteria</taxon>
        <taxon>Pseudomonadati</taxon>
        <taxon>Planctomycetota</taxon>
        <taxon>Planctomycetia</taxon>
        <taxon>Pirellulales</taxon>
        <taxon>Pirellulaceae</taxon>
        <taxon>Blastopirellula</taxon>
    </lineage>
</organism>
<keyword evidence="1" id="KW-0472">Membrane</keyword>
<dbReference type="InterPro" id="IPR027558">
    <property type="entry name" value="Pre_pil_HX9DG_C"/>
</dbReference>
<keyword evidence="1" id="KW-0812">Transmembrane</keyword>
<dbReference type="InterPro" id="IPR012902">
    <property type="entry name" value="N_methyl_site"/>
</dbReference>
<dbReference type="RefSeq" id="WP_105350948.1">
    <property type="nucleotide sequence ID" value="NZ_PUIB01000002.1"/>
</dbReference>
<dbReference type="Pfam" id="PF07596">
    <property type="entry name" value="SBP_bac_10"/>
    <property type="match status" value="1"/>
</dbReference>
<dbReference type="PANTHER" id="PTHR30093">
    <property type="entry name" value="GENERAL SECRETION PATHWAY PROTEIN G"/>
    <property type="match status" value="1"/>
</dbReference>
<dbReference type="NCBIfam" id="TIGR04294">
    <property type="entry name" value="pre_pil_HX9DG"/>
    <property type="match status" value="1"/>
</dbReference>
<dbReference type="OrthoDB" id="251754at2"/>
<accession>A0A2S8GEI6</accession>
<dbReference type="InterPro" id="IPR045584">
    <property type="entry name" value="Pilin-like"/>
</dbReference>
<dbReference type="PROSITE" id="PS00409">
    <property type="entry name" value="PROKAR_NTER_METHYL"/>
    <property type="match status" value="1"/>
</dbReference>
<dbReference type="Proteomes" id="UP000239388">
    <property type="component" value="Unassembled WGS sequence"/>
</dbReference>
<dbReference type="Gene3D" id="3.30.700.10">
    <property type="entry name" value="Glycoprotein, Type 4 Pilin"/>
    <property type="match status" value="1"/>
</dbReference>
<proteinExistence type="predicted"/>
<dbReference type="PANTHER" id="PTHR30093:SF2">
    <property type="entry name" value="TYPE II SECRETION SYSTEM PROTEIN H"/>
    <property type="match status" value="1"/>
</dbReference>
<dbReference type="AlphaFoldDB" id="A0A2S8GEI6"/>
<evidence type="ECO:0000256" key="1">
    <source>
        <dbReference type="SAM" id="Phobius"/>
    </source>
</evidence>
<sequence>MKVSCSPKGVPRRSQTGFTLVELLVVIAIIGVLVSLLLPAVQQAREAARRMTCSNRLKQLQLAIHNYHDTFLVFPPGAINGRSDDNPNGANGSGTPALGASWNLMILSHIEQPALHDGFMVIANERPEVTDWLGNGTYTSRGINVGKEQLDAMTCASHPSTEDRLANGTGMEDLARGNYSACYGKAGYGKIHTQTGDEGGVFGTNSGYNMKDITDGTANTIALSELKFRLSNSSGPSYQDTRGTWAYPVMGANIFSTKTGPNSTTPDGVWGCRNFPLEGMPCVQIGSPYTEMYSAARSYHPGGVMGAMADGSVRFFPETVDLTIWQGLGTRGGREVVSLP</sequence>
<evidence type="ECO:0000313" key="4">
    <source>
        <dbReference type="Proteomes" id="UP000239388"/>
    </source>
</evidence>
<dbReference type="EMBL" id="PUIB01000002">
    <property type="protein sequence ID" value="PQO42872.1"/>
    <property type="molecule type" value="Genomic_DNA"/>
</dbReference>
<evidence type="ECO:0000259" key="2">
    <source>
        <dbReference type="Pfam" id="PF07596"/>
    </source>
</evidence>
<keyword evidence="1" id="KW-1133">Transmembrane helix</keyword>
<gene>
    <name evidence="3" type="ORF">C5Y98_01290</name>
</gene>
<protein>
    <submittedName>
        <fullName evidence="3">Prepilin-type cleavage/methylation domain-containing protein</fullName>
    </submittedName>
</protein>
<evidence type="ECO:0000313" key="3">
    <source>
        <dbReference type="EMBL" id="PQO42872.1"/>
    </source>
</evidence>
<feature type="domain" description="DUF1559" evidence="2">
    <location>
        <begin position="42"/>
        <end position="322"/>
    </location>
</feature>